<feature type="transmembrane region" description="Helical" evidence="1">
    <location>
        <begin position="21"/>
        <end position="40"/>
    </location>
</feature>
<feature type="transmembrane region" description="Helical" evidence="1">
    <location>
        <begin position="46"/>
        <end position="68"/>
    </location>
</feature>
<proteinExistence type="predicted"/>
<name>A0A6N1VP57_9HYPH</name>
<dbReference type="AlphaFoldDB" id="A0A6N1VP57"/>
<reference evidence="3 4" key="1">
    <citation type="submission" date="2020-06" db="EMBL/GenBank/DDBJ databases">
        <title>Oricola thermophila sp. nov. isolated from a tidal sediments.</title>
        <authorList>
            <person name="Kwon K.K."/>
            <person name="Yang S.-H."/>
            <person name="Park M.-J."/>
        </authorList>
    </citation>
    <scope>NUCLEOTIDE SEQUENCE [LARGE SCALE GENOMIC DNA]</scope>
    <source>
        <strain evidence="3 4">MEBiC13590</strain>
    </source>
</reference>
<organism evidence="3 4">
    <name type="scientific">Oricola thermophila</name>
    <dbReference type="NCBI Taxonomy" id="2742145"/>
    <lineage>
        <taxon>Bacteria</taxon>
        <taxon>Pseudomonadati</taxon>
        <taxon>Pseudomonadota</taxon>
        <taxon>Alphaproteobacteria</taxon>
        <taxon>Hyphomicrobiales</taxon>
        <taxon>Ahrensiaceae</taxon>
        <taxon>Oricola</taxon>
    </lineage>
</organism>
<feature type="transmembrane region" description="Helical" evidence="1">
    <location>
        <begin position="144"/>
        <end position="162"/>
    </location>
</feature>
<feature type="transmembrane region" description="Helical" evidence="1">
    <location>
        <begin position="198"/>
        <end position="215"/>
    </location>
</feature>
<evidence type="ECO:0000259" key="2">
    <source>
        <dbReference type="Pfam" id="PF00892"/>
    </source>
</evidence>
<feature type="transmembrane region" description="Helical" evidence="1">
    <location>
        <begin position="256"/>
        <end position="275"/>
    </location>
</feature>
<dbReference type="EMBL" id="CP054836">
    <property type="protein sequence ID" value="QKV20717.1"/>
    <property type="molecule type" value="Genomic_DNA"/>
</dbReference>
<feature type="domain" description="EamA" evidence="2">
    <location>
        <begin position="168"/>
        <end position="293"/>
    </location>
</feature>
<accession>A0A6N1VP57</accession>
<dbReference type="InterPro" id="IPR000620">
    <property type="entry name" value="EamA_dom"/>
</dbReference>
<dbReference type="InterPro" id="IPR037185">
    <property type="entry name" value="EmrE-like"/>
</dbReference>
<feature type="transmembrane region" description="Helical" evidence="1">
    <location>
        <begin position="168"/>
        <end position="186"/>
    </location>
</feature>
<evidence type="ECO:0000313" key="4">
    <source>
        <dbReference type="Proteomes" id="UP000509367"/>
    </source>
</evidence>
<keyword evidence="4" id="KW-1185">Reference proteome</keyword>
<dbReference type="PANTHER" id="PTHR22911:SF103">
    <property type="entry name" value="BLR2811 PROTEIN"/>
    <property type="match status" value="1"/>
</dbReference>
<feature type="domain" description="EamA" evidence="2">
    <location>
        <begin position="27"/>
        <end position="158"/>
    </location>
</feature>
<feature type="transmembrane region" description="Helical" evidence="1">
    <location>
        <begin position="281"/>
        <end position="299"/>
    </location>
</feature>
<dbReference type="SUPFAM" id="SSF103481">
    <property type="entry name" value="Multidrug resistance efflux transporter EmrE"/>
    <property type="match status" value="2"/>
</dbReference>
<evidence type="ECO:0000256" key="1">
    <source>
        <dbReference type="SAM" id="Phobius"/>
    </source>
</evidence>
<dbReference type="Proteomes" id="UP000509367">
    <property type="component" value="Chromosome"/>
</dbReference>
<sequence length="315" mass="34412">MFIGGRKLSPQNTRTDVDSEAMPPVALALSLGVFLMFALLDTSAKYLVTSGLAAIFVVWCRFALQALLQAVISRAWANADAWRMRNVPLQLVRGIALPVTTLLNFKALETLQLAQTVSVFLSSPMMVTALAGPLLGEWAGPRRWAAIMVGFVGVLVVVRPGTAMFDPAILYSISATLVYAIYSILTRKLAGTETEASLVFYSSFFGVVLLAPFAWVSASMPDRPLDVVLLCVFGIFGMIGHTMFIKASRLASAPKIAPFVYSQLLWMTLLGFIVFGDFPDWWTILGAAIICASGLYLMYRERVLRLARSAAPIER</sequence>
<keyword evidence="1" id="KW-1133">Transmembrane helix</keyword>
<feature type="transmembrane region" description="Helical" evidence="1">
    <location>
        <begin position="227"/>
        <end position="244"/>
    </location>
</feature>
<dbReference type="GO" id="GO:0016020">
    <property type="term" value="C:membrane"/>
    <property type="evidence" value="ECO:0007669"/>
    <property type="project" value="InterPro"/>
</dbReference>
<dbReference type="Pfam" id="PF00892">
    <property type="entry name" value="EamA"/>
    <property type="match status" value="2"/>
</dbReference>
<evidence type="ECO:0000313" key="3">
    <source>
        <dbReference type="EMBL" id="QKV20717.1"/>
    </source>
</evidence>
<keyword evidence="1" id="KW-0812">Transmembrane</keyword>
<dbReference type="PANTHER" id="PTHR22911">
    <property type="entry name" value="ACYL-MALONYL CONDENSING ENZYME-RELATED"/>
    <property type="match status" value="1"/>
</dbReference>
<keyword evidence="1" id="KW-0472">Membrane</keyword>
<protein>
    <submittedName>
        <fullName evidence="3">DMT family transporter</fullName>
    </submittedName>
</protein>
<dbReference type="KEGG" id="orm:HTY61_16740"/>
<gene>
    <name evidence="3" type="ORF">HTY61_16740</name>
</gene>